<dbReference type="AlphaFoldDB" id="A0A0B7GTD9"/>
<keyword evidence="3" id="KW-1185">Reference proteome</keyword>
<dbReference type="Proteomes" id="UP000042527">
    <property type="component" value="Unassembled WGS sequence"/>
</dbReference>
<keyword evidence="1" id="KW-0732">Signal</keyword>
<name>A0A0B7GTD9_TREPH</name>
<feature type="chain" id="PRO_5002128517" description="Lipoprotein" evidence="1">
    <location>
        <begin position="19"/>
        <end position="524"/>
    </location>
</feature>
<evidence type="ECO:0000256" key="1">
    <source>
        <dbReference type="SAM" id="SignalP"/>
    </source>
</evidence>
<protein>
    <recommendedName>
        <fullName evidence="4">Lipoprotein</fullName>
    </recommendedName>
</protein>
<evidence type="ECO:0000313" key="2">
    <source>
        <dbReference type="EMBL" id="CEM61753.1"/>
    </source>
</evidence>
<evidence type="ECO:0000313" key="3">
    <source>
        <dbReference type="Proteomes" id="UP000042527"/>
    </source>
</evidence>
<accession>A0A0B7GTD9</accession>
<evidence type="ECO:0008006" key="4">
    <source>
        <dbReference type="Google" id="ProtNLM"/>
    </source>
</evidence>
<organism evidence="2 3">
    <name type="scientific">Treponema phagedenis</name>
    <dbReference type="NCBI Taxonomy" id="162"/>
    <lineage>
        <taxon>Bacteria</taxon>
        <taxon>Pseudomonadati</taxon>
        <taxon>Spirochaetota</taxon>
        <taxon>Spirochaetia</taxon>
        <taxon>Spirochaetales</taxon>
        <taxon>Treponemataceae</taxon>
        <taxon>Treponema</taxon>
    </lineage>
</organism>
<dbReference type="OrthoDB" id="363209at2"/>
<reference evidence="3" key="1">
    <citation type="submission" date="2015-01" db="EMBL/GenBank/DDBJ databases">
        <authorList>
            <person name="Manzoor Shahid"/>
            <person name="Zubair Saima"/>
        </authorList>
    </citation>
    <scope>NUCLEOTIDE SEQUENCE [LARGE SCALE GENOMIC DNA]</scope>
    <source>
        <strain evidence="3">V1</strain>
    </source>
</reference>
<proteinExistence type="predicted"/>
<dbReference type="EMBL" id="CDNC01000013">
    <property type="protein sequence ID" value="CEM61753.1"/>
    <property type="molecule type" value="Genomic_DNA"/>
</dbReference>
<feature type="signal peptide" evidence="1">
    <location>
        <begin position="1"/>
        <end position="18"/>
    </location>
</feature>
<dbReference type="RefSeq" id="WP_156144670.1">
    <property type="nucleotide sequence ID" value="NZ_CDNC01000013.1"/>
</dbReference>
<sequence>MQNPFRIVLKMLTVSLFAAELVSCNQFRADIETDFAYWTQQAMVTQADFTFVADAETVPSVHSKADAVLTLKVRDPQSYTFIMPSAASAPQDIIVFDTPTQPQLGTDYTLEQIDANNLRLTYKKDFLQKNEYGRTDLGATITLYDSTGRKFAESHSFKLRCNTPPPEIGEKGLCKTTGSPSYYAFYLEVPEMADQLMNGELMHKDVAKIIVNSGTKEESYGLGVENDDFKKPSSESFITRADVEKMDSTSKEIPARNWMLFYNTGIQVRSGQGVTGYSFYLTDLKGLKSAKTTGSITQKKAQAAQIALKPDTGTVLSGTVNADGSTAADPIQLRTAAGQPGVTLTASSGTPGAKIHYTLTELPATFAGIAKETNSPCDIALEQNKSYKLEVYATADGFTDSETRTFYYKIDPADVCASVVMTLRSGTGDVNADGSSTTSPIKLYPNIGNTRVTLTASCVTHGATVFYRLTEGTTPAGSFATISADGITLEQNKNYKLEVYATAQGFTQSSTRTFFYSVGSGKST</sequence>
<gene>
    <name evidence="2" type="ORF">TPHV1_200043</name>
</gene>